<dbReference type="EMBL" id="JAGMUV010000021">
    <property type="protein sequence ID" value="KAH7124578.1"/>
    <property type="molecule type" value="Genomic_DNA"/>
</dbReference>
<dbReference type="Gene3D" id="3.40.50.300">
    <property type="entry name" value="P-loop containing nucleotide triphosphate hydrolases"/>
    <property type="match status" value="1"/>
</dbReference>
<organism evidence="1 2">
    <name type="scientific">Dactylonectria macrodidyma</name>
    <dbReference type="NCBI Taxonomy" id="307937"/>
    <lineage>
        <taxon>Eukaryota</taxon>
        <taxon>Fungi</taxon>
        <taxon>Dikarya</taxon>
        <taxon>Ascomycota</taxon>
        <taxon>Pezizomycotina</taxon>
        <taxon>Sordariomycetes</taxon>
        <taxon>Hypocreomycetidae</taxon>
        <taxon>Hypocreales</taxon>
        <taxon>Nectriaceae</taxon>
        <taxon>Dactylonectria</taxon>
    </lineage>
</organism>
<gene>
    <name evidence="1" type="ORF">EDB81DRAFT_208804</name>
</gene>
<proteinExistence type="predicted"/>
<accession>A0A9P9IJL1</accession>
<name>A0A9P9IJL1_9HYPO</name>
<dbReference type="SUPFAM" id="SSF52540">
    <property type="entry name" value="P-loop containing nucleoside triphosphate hydrolases"/>
    <property type="match status" value="1"/>
</dbReference>
<dbReference type="AlphaFoldDB" id="A0A9P9IJL1"/>
<evidence type="ECO:0000313" key="2">
    <source>
        <dbReference type="Proteomes" id="UP000738349"/>
    </source>
</evidence>
<dbReference type="Proteomes" id="UP000738349">
    <property type="component" value="Unassembled WGS sequence"/>
</dbReference>
<keyword evidence="2" id="KW-1185">Reference proteome</keyword>
<comment type="caution">
    <text evidence="1">The sequence shown here is derived from an EMBL/GenBank/DDBJ whole genome shotgun (WGS) entry which is preliminary data.</text>
</comment>
<reference evidence="1" key="1">
    <citation type="journal article" date="2021" name="Nat. Commun.">
        <title>Genetic determinants of endophytism in the Arabidopsis root mycobiome.</title>
        <authorList>
            <person name="Mesny F."/>
            <person name="Miyauchi S."/>
            <person name="Thiergart T."/>
            <person name="Pickel B."/>
            <person name="Atanasova L."/>
            <person name="Karlsson M."/>
            <person name="Huettel B."/>
            <person name="Barry K.W."/>
            <person name="Haridas S."/>
            <person name="Chen C."/>
            <person name="Bauer D."/>
            <person name="Andreopoulos W."/>
            <person name="Pangilinan J."/>
            <person name="LaButti K."/>
            <person name="Riley R."/>
            <person name="Lipzen A."/>
            <person name="Clum A."/>
            <person name="Drula E."/>
            <person name="Henrissat B."/>
            <person name="Kohler A."/>
            <person name="Grigoriev I.V."/>
            <person name="Martin F.M."/>
            <person name="Hacquard S."/>
        </authorList>
    </citation>
    <scope>NUCLEOTIDE SEQUENCE</scope>
    <source>
        <strain evidence="1">MPI-CAGE-AT-0147</strain>
    </source>
</reference>
<protein>
    <submittedName>
        <fullName evidence="1">Uncharacterized protein</fullName>
    </submittedName>
</protein>
<dbReference type="OrthoDB" id="5986190at2759"/>
<sequence length="95" mass="10349">MKPSVSSRRNVSRNQLGDNATIIQGGAHTHYHLPHQPAPAAIRAIPYPHNEDLVHRPDLITKLNQLLPQTTESCSAALWGLGGSGKTQIALDYAY</sequence>
<evidence type="ECO:0000313" key="1">
    <source>
        <dbReference type="EMBL" id="KAH7124578.1"/>
    </source>
</evidence>
<dbReference type="InterPro" id="IPR027417">
    <property type="entry name" value="P-loop_NTPase"/>
</dbReference>